<keyword evidence="3" id="KW-1185">Reference proteome</keyword>
<dbReference type="AlphaFoldDB" id="A0A183C0H6"/>
<dbReference type="InterPro" id="IPR043136">
    <property type="entry name" value="B30.2/SPRY_sf"/>
</dbReference>
<proteinExistence type="predicted"/>
<dbReference type="Proteomes" id="UP000050741">
    <property type="component" value="Unassembled WGS sequence"/>
</dbReference>
<feature type="compositionally biased region" description="Basic and acidic residues" evidence="1">
    <location>
        <begin position="1"/>
        <end position="17"/>
    </location>
</feature>
<feature type="region of interest" description="Disordered" evidence="1">
    <location>
        <begin position="1"/>
        <end position="25"/>
    </location>
</feature>
<evidence type="ECO:0000256" key="1">
    <source>
        <dbReference type="SAM" id="MobiDB-lite"/>
    </source>
</evidence>
<reference evidence="3" key="1">
    <citation type="submission" date="2014-05" db="EMBL/GenBank/DDBJ databases">
        <title>The genome and life-stage specific transcriptomes of Globodera pallida elucidate key aspects of plant parasitism by a cyst nematode.</title>
        <authorList>
            <person name="Cotton J.A."/>
            <person name="Lilley C.J."/>
            <person name="Jones L.M."/>
            <person name="Kikuchi T."/>
            <person name="Reid A.J."/>
            <person name="Thorpe P."/>
            <person name="Tsai I.J."/>
            <person name="Beasley H."/>
            <person name="Blok V."/>
            <person name="Cock P.J.A."/>
            <person name="Van den Akker S.E."/>
            <person name="Holroyd N."/>
            <person name="Hunt M."/>
            <person name="Mantelin S."/>
            <person name="Naghra H."/>
            <person name="Pain A."/>
            <person name="Palomares-Rius J.E."/>
            <person name="Zarowiecki M."/>
            <person name="Berriman M."/>
            <person name="Jones J.T."/>
            <person name="Urwin P.E."/>
        </authorList>
    </citation>
    <scope>NUCLEOTIDE SEQUENCE [LARGE SCALE GENOMIC DNA]</scope>
    <source>
        <strain evidence="3">Lindley</strain>
    </source>
</reference>
<sequence length="106" mass="11944">MRKNKMNELDGHTKSSDDEVSLTGETDDVIGCGVDWATRQIIYTLNEKRLETAYLFVDSAAELYPCVSMFKPGTKIKANFGPNFKFNIAKAFSFGPNFEFTLLKAF</sequence>
<evidence type="ECO:0000313" key="4">
    <source>
        <dbReference type="WBParaSite" id="GPLIN_000636900"/>
    </source>
</evidence>
<dbReference type="WBParaSite" id="GPLIN_000636900">
    <property type="protein sequence ID" value="GPLIN_000636900"/>
    <property type="gene ID" value="GPLIN_000636900"/>
</dbReference>
<protein>
    <submittedName>
        <fullName evidence="4">B30.2/SPRY domain-containing protein</fullName>
    </submittedName>
</protein>
<dbReference type="SUPFAM" id="SSF49899">
    <property type="entry name" value="Concanavalin A-like lectins/glucanases"/>
    <property type="match status" value="1"/>
</dbReference>
<name>A0A183C0H6_GLOPA</name>
<dbReference type="Pfam" id="PF00622">
    <property type="entry name" value="SPRY"/>
    <property type="match status" value="1"/>
</dbReference>
<reference evidence="4" key="2">
    <citation type="submission" date="2016-06" db="UniProtKB">
        <authorList>
            <consortium name="WormBaseParasite"/>
        </authorList>
    </citation>
    <scope>IDENTIFICATION</scope>
</reference>
<dbReference type="Gene3D" id="2.60.120.920">
    <property type="match status" value="1"/>
</dbReference>
<dbReference type="InterPro" id="IPR013320">
    <property type="entry name" value="ConA-like_dom_sf"/>
</dbReference>
<dbReference type="PROSITE" id="PS50188">
    <property type="entry name" value="B302_SPRY"/>
    <property type="match status" value="1"/>
</dbReference>
<organism evidence="3 4">
    <name type="scientific">Globodera pallida</name>
    <name type="common">Potato cyst nematode worm</name>
    <name type="synonym">Heterodera pallida</name>
    <dbReference type="NCBI Taxonomy" id="36090"/>
    <lineage>
        <taxon>Eukaryota</taxon>
        <taxon>Metazoa</taxon>
        <taxon>Ecdysozoa</taxon>
        <taxon>Nematoda</taxon>
        <taxon>Chromadorea</taxon>
        <taxon>Rhabditida</taxon>
        <taxon>Tylenchina</taxon>
        <taxon>Tylenchomorpha</taxon>
        <taxon>Tylenchoidea</taxon>
        <taxon>Heteroderidae</taxon>
        <taxon>Heteroderinae</taxon>
        <taxon>Globodera</taxon>
    </lineage>
</organism>
<dbReference type="InterPro" id="IPR003877">
    <property type="entry name" value="SPRY_dom"/>
</dbReference>
<evidence type="ECO:0000259" key="2">
    <source>
        <dbReference type="PROSITE" id="PS50188"/>
    </source>
</evidence>
<feature type="domain" description="B30.2/SPRY" evidence="2">
    <location>
        <begin position="1"/>
        <end position="85"/>
    </location>
</feature>
<accession>A0A183C0H6</accession>
<dbReference type="InterPro" id="IPR001870">
    <property type="entry name" value="B30.2/SPRY"/>
</dbReference>
<evidence type="ECO:0000313" key="3">
    <source>
        <dbReference type="Proteomes" id="UP000050741"/>
    </source>
</evidence>